<accession>A0A1B6CCF6</accession>
<dbReference type="InterPro" id="IPR056513">
    <property type="entry name" value="INO80F"/>
</dbReference>
<dbReference type="GO" id="GO:0043065">
    <property type="term" value="P:positive regulation of apoptotic process"/>
    <property type="evidence" value="ECO:0007669"/>
    <property type="project" value="TreeGrafter"/>
</dbReference>
<evidence type="ECO:0000256" key="2">
    <source>
        <dbReference type="ARBA" id="ARBA00023242"/>
    </source>
</evidence>
<dbReference type="PANTHER" id="PTHR35084:SF1">
    <property type="entry name" value="TCF3 FUSION PARTNER"/>
    <property type="match status" value="1"/>
</dbReference>
<evidence type="ECO:0000259" key="6">
    <source>
        <dbReference type="PROSITE" id="PS50118"/>
    </source>
</evidence>
<dbReference type="GO" id="GO:0031011">
    <property type="term" value="C:Ino80 complex"/>
    <property type="evidence" value="ECO:0007669"/>
    <property type="project" value="TreeGrafter"/>
</dbReference>
<feature type="region of interest" description="Disordered" evidence="5">
    <location>
        <begin position="84"/>
        <end position="149"/>
    </location>
</feature>
<evidence type="ECO:0000313" key="7">
    <source>
        <dbReference type="EMBL" id="JAS11137.1"/>
    </source>
</evidence>
<dbReference type="PANTHER" id="PTHR35084">
    <property type="entry name" value="TCF3 FUSION PARTNER"/>
    <property type="match status" value="1"/>
</dbReference>
<evidence type="ECO:0000256" key="3">
    <source>
        <dbReference type="PROSITE-ProRule" id="PRU00267"/>
    </source>
</evidence>
<dbReference type="Gene3D" id="1.10.30.10">
    <property type="entry name" value="High mobility group box domain"/>
    <property type="match status" value="1"/>
</dbReference>
<comment type="subcellular location">
    <subcellularLocation>
        <location evidence="1">Nucleus</location>
    </subcellularLocation>
</comment>
<gene>
    <name evidence="7" type="ORF">g.7379</name>
</gene>
<feature type="DNA-binding region" description="HMG box" evidence="3">
    <location>
        <begin position="144"/>
        <end position="217"/>
    </location>
</feature>
<protein>
    <recommendedName>
        <fullName evidence="6">HMG box domain-containing protein</fullName>
    </recommendedName>
</protein>
<evidence type="ECO:0000256" key="4">
    <source>
        <dbReference type="SAM" id="Coils"/>
    </source>
</evidence>
<feature type="coiled-coil region" evidence="4">
    <location>
        <begin position="28"/>
        <end position="69"/>
    </location>
</feature>
<dbReference type="SUPFAM" id="SSF47095">
    <property type="entry name" value="HMG-box"/>
    <property type="match status" value="1"/>
</dbReference>
<dbReference type="Pfam" id="PF24245">
    <property type="entry name" value="INO80F"/>
    <property type="match status" value="1"/>
</dbReference>
<dbReference type="Pfam" id="PF00505">
    <property type="entry name" value="HMG_box"/>
    <property type="match status" value="1"/>
</dbReference>
<keyword evidence="4" id="KW-0175">Coiled coil</keyword>
<feature type="domain" description="HMG box" evidence="6">
    <location>
        <begin position="144"/>
        <end position="217"/>
    </location>
</feature>
<dbReference type="InterPro" id="IPR009071">
    <property type="entry name" value="HMG_box_dom"/>
</dbReference>
<organism evidence="7">
    <name type="scientific">Clastoptera arizonana</name>
    <name type="common">Arizona spittle bug</name>
    <dbReference type="NCBI Taxonomy" id="38151"/>
    <lineage>
        <taxon>Eukaryota</taxon>
        <taxon>Metazoa</taxon>
        <taxon>Ecdysozoa</taxon>
        <taxon>Arthropoda</taxon>
        <taxon>Hexapoda</taxon>
        <taxon>Insecta</taxon>
        <taxon>Pterygota</taxon>
        <taxon>Neoptera</taxon>
        <taxon>Paraneoptera</taxon>
        <taxon>Hemiptera</taxon>
        <taxon>Auchenorrhyncha</taxon>
        <taxon>Cercopoidea</taxon>
        <taxon>Clastopteridae</taxon>
        <taxon>Clastoptera</taxon>
    </lineage>
</organism>
<sequence length="225" mass="25973">MIVPSSENLYSDDSDDEVDEIDIPRRKYQLLLERCEVLQQDNERLVNRIQQVQKLLRKSRRERKFLMDRLDRYGDSWRTAPLPVELDEPIDGPNFATQIPSKPAKVQSSNNSDKSGTNRKSTSSNSNTGGKRKTHKAPVDPNAPKRPANPFFQYCQEQRSIVLEHLVSTNGSEPTKQEVTKQLASKWNSLTTDDKKAYYDMYEKSKERYAADMQIYSLNKSKPQT</sequence>
<dbReference type="GO" id="GO:0097190">
    <property type="term" value="P:apoptotic signaling pathway"/>
    <property type="evidence" value="ECO:0007669"/>
    <property type="project" value="TreeGrafter"/>
</dbReference>
<evidence type="ECO:0000256" key="1">
    <source>
        <dbReference type="ARBA" id="ARBA00004123"/>
    </source>
</evidence>
<keyword evidence="3" id="KW-0238">DNA-binding</keyword>
<dbReference type="SMART" id="SM00398">
    <property type="entry name" value="HMG"/>
    <property type="match status" value="1"/>
</dbReference>
<feature type="compositionally biased region" description="Low complexity" evidence="5">
    <location>
        <begin position="114"/>
        <end position="129"/>
    </location>
</feature>
<proteinExistence type="predicted"/>
<keyword evidence="2 3" id="KW-0539">Nucleus</keyword>
<feature type="compositionally biased region" description="Polar residues" evidence="5">
    <location>
        <begin position="95"/>
        <end position="113"/>
    </location>
</feature>
<dbReference type="CDD" id="cd22016">
    <property type="entry name" value="HMG-box_NHP10-like"/>
    <property type="match status" value="1"/>
</dbReference>
<name>A0A1B6CCF6_9HEMI</name>
<evidence type="ECO:0000256" key="5">
    <source>
        <dbReference type="SAM" id="MobiDB-lite"/>
    </source>
</evidence>
<dbReference type="InterPro" id="IPR033555">
    <property type="entry name" value="TFPT"/>
</dbReference>
<dbReference type="PROSITE" id="PS50118">
    <property type="entry name" value="HMG_BOX_2"/>
    <property type="match status" value="1"/>
</dbReference>
<dbReference type="InterPro" id="IPR036910">
    <property type="entry name" value="HMG_box_dom_sf"/>
</dbReference>
<dbReference type="EMBL" id="GEDC01026161">
    <property type="protein sequence ID" value="JAS11137.1"/>
    <property type="molecule type" value="Transcribed_RNA"/>
</dbReference>
<dbReference type="GO" id="GO:0003677">
    <property type="term" value="F:DNA binding"/>
    <property type="evidence" value="ECO:0007669"/>
    <property type="project" value="UniProtKB-UniRule"/>
</dbReference>
<reference evidence="7" key="1">
    <citation type="submission" date="2015-12" db="EMBL/GenBank/DDBJ databases">
        <title>De novo transcriptome assembly of four potential Pierce s Disease insect vectors from Arizona vineyards.</title>
        <authorList>
            <person name="Tassone E.E."/>
        </authorList>
    </citation>
    <scope>NUCLEOTIDE SEQUENCE</scope>
</reference>
<dbReference type="AlphaFoldDB" id="A0A1B6CCF6"/>